<feature type="compositionally biased region" description="Basic and acidic residues" evidence="1">
    <location>
        <begin position="134"/>
        <end position="143"/>
    </location>
</feature>
<comment type="caution">
    <text evidence="3">The sequence shown here is derived from an EMBL/GenBank/DDBJ whole genome shotgun (WGS) entry which is preliminary data.</text>
</comment>
<dbReference type="RefSeq" id="WP_155044972.1">
    <property type="nucleotide sequence ID" value="NZ_WMIH01000011.1"/>
</dbReference>
<dbReference type="Proteomes" id="UP000478740">
    <property type="component" value="Unassembled WGS sequence"/>
</dbReference>
<feature type="compositionally biased region" description="Basic and acidic residues" evidence="1">
    <location>
        <begin position="1"/>
        <end position="13"/>
    </location>
</feature>
<feature type="region of interest" description="Disordered" evidence="1">
    <location>
        <begin position="1"/>
        <end position="67"/>
    </location>
</feature>
<keyword evidence="4" id="KW-1185">Reference proteome</keyword>
<dbReference type="AlphaFoldDB" id="A0A6L6IZT1"/>
<feature type="region of interest" description="Disordered" evidence="1">
    <location>
        <begin position="101"/>
        <end position="161"/>
    </location>
</feature>
<evidence type="ECO:0000313" key="4">
    <source>
        <dbReference type="Proteomes" id="UP000478740"/>
    </source>
</evidence>
<protein>
    <submittedName>
        <fullName evidence="3">Uncharacterized protein</fullName>
    </submittedName>
</protein>
<reference evidence="3 4" key="1">
    <citation type="submission" date="2019-11" db="EMBL/GenBank/DDBJ databases">
        <authorList>
            <person name="Dong K."/>
        </authorList>
    </citation>
    <scope>NUCLEOTIDE SEQUENCE [LARGE SCALE GENOMIC DNA]</scope>
    <source>
        <strain evidence="3 4">DK608</strain>
    </source>
</reference>
<feature type="transmembrane region" description="Helical" evidence="2">
    <location>
        <begin position="72"/>
        <end position="92"/>
    </location>
</feature>
<evidence type="ECO:0000256" key="2">
    <source>
        <dbReference type="SAM" id="Phobius"/>
    </source>
</evidence>
<accession>A0A6L6IZT1</accession>
<evidence type="ECO:0000256" key="1">
    <source>
        <dbReference type="SAM" id="MobiDB-lite"/>
    </source>
</evidence>
<name>A0A6L6IZT1_9RHOB</name>
<keyword evidence="2" id="KW-0472">Membrane</keyword>
<keyword evidence="2" id="KW-0812">Transmembrane</keyword>
<feature type="region of interest" description="Disordered" evidence="1">
    <location>
        <begin position="207"/>
        <end position="269"/>
    </location>
</feature>
<sequence length="269" mass="29712">MSDPHDNLPHDDLDPPLSEADVTSQTRFGPRPVPKGHRRLHETPQMRRIPPHGNVSPDGRKVWPRPSKSAKWLVWGGTALTAAALTAGAVIAGRQVAQMLSDDKPRPSLPPVRPQSAMQPAMPQRRPTAPPSAHWDRPGDQPPRRRKKPRPRLIDDIQDNSATLNRSVDGVMRSLGSAISGFRTVAAQAGSIMREFSDAADLVRGVMGHTEQPQRRPRKAPSQRPAHPSPKDPSDYAQRHGAPMPDLHDDPAPQDPPYDPVPKRRTHRL</sequence>
<feature type="compositionally biased region" description="Basic and acidic residues" evidence="1">
    <location>
        <begin position="229"/>
        <end position="238"/>
    </location>
</feature>
<organism evidence="3 4">
    <name type="scientific">Paracoccus shanxieyensis</name>
    <dbReference type="NCBI Taxonomy" id="2675752"/>
    <lineage>
        <taxon>Bacteria</taxon>
        <taxon>Pseudomonadati</taxon>
        <taxon>Pseudomonadota</taxon>
        <taxon>Alphaproteobacteria</taxon>
        <taxon>Rhodobacterales</taxon>
        <taxon>Paracoccaceae</taxon>
        <taxon>Paracoccus</taxon>
    </lineage>
</organism>
<keyword evidence="2" id="KW-1133">Transmembrane helix</keyword>
<dbReference type="EMBL" id="WMII01000011">
    <property type="protein sequence ID" value="MTH65088.1"/>
    <property type="molecule type" value="Genomic_DNA"/>
</dbReference>
<evidence type="ECO:0000313" key="3">
    <source>
        <dbReference type="EMBL" id="MTH65088.1"/>
    </source>
</evidence>
<gene>
    <name evidence="3" type="ORF">GL284_12515</name>
</gene>
<proteinExistence type="predicted"/>